<comment type="similarity">
    <text evidence="2">Belongs to the type I cytokine receptor family. Type 4 subfamily.</text>
</comment>
<feature type="signal peptide" evidence="11">
    <location>
        <begin position="1"/>
        <end position="24"/>
    </location>
</feature>
<evidence type="ECO:0000256" key="7">
    <source>
        <dbReference type="ARBA" id="ARBA00023157"/>
    </source>
</evidence>
<keyword evidence="5 10" id="KW-1133">Transmembrane helix</keyword>
<evidence type="ECO:0000256" key="9">
    <source>
        <dbReference type="SAM" id="MobiDB-lite"/>
    </source>
</evidence>
<evidence type="ECO:0000256" key="1">
    <source>
        <dbReference type="ARBA" id="ARBA00004167"/>
    </source>
</evidence>
<dbReference type="PANTHER" id="PTHR23037:SF22">
    <property type="entry name" value="CYTOKINE RECEPTOR COMMON SUBUNIT BETA"/>
    <property type="match status" value="1"/>
</dbReference>
<dbReference type="Ensembl" id="ENSDLAT00005073322.1">
    <property type="protein sequence ID" value="ENSDLAP00005081049.1"/>
    <property type="gene ID" value="ENSDLAG00005034565.1"/>
</dbReference>
<evidence type="ECO:0000256" key="4">
    <source>
        <dbReference type="ARBA" id="ARBA00022729"/>
    </source>
</evidence>
<keyword evidence="14" id="KW-1185">Reference proteome</keyword>
<evidence type="ECO:0000256" key="6">
    <source>
        <dbReference type="ARBA" id="ARBA00023136"/>
    </source>
</evidence>
<evidence type="ECO:0000256" key="3">
    <source>
        <dbReference type="ARBA" id="ARBA00022692"/>
    </source>
</evidence>
<dbReference type="GO" id="GO:0004896">
    <property type="term" value="F:cytokine receptor activity"/>
    <property type="evidence" value="ECO:0007669"/>
    <property type="project" value="InterPro"/>
</dbReference>
<feature type="transmembrane region" description="Helical" evidence="10">
    <location>
        <begin position="256"/>
        <end position="275"/>
    </location>
</feature>
<dbReference type="InterPro" id="IPR003531">
    <property type="entry name" value="Hempt_rcpt_S_F1_CS"/>
</dbReference>
<evidence type="ECO:0000256" key="10">
    <source>
        <dbReference type="SAM" id="Phobius"/>
    </source>
</evidence>
<dbReference type="GeneTree" id="ENSGT00510000049239"/>
<evidence type="ECO:0000256" key="11">
    <source>
        <dbReference type="SAM" id="SignalP"/>
    </source>
</evidence>
<dbReference type="Gene3D" id="2.60.40.10">
    <property type="entry name" value="Immunoglobulins"/>
    <property type="match status" value="2"/>
</dbReference>
<dbReference type="InterPro" id="IPR013783">
    <property type="entry name" value="Ig-like_fold"/>
</dbReference>
<evidence type="ECO:0000256" key="2">
    <source>
        <dbReference type="ARBA" id="ARBA00008280"/>
    </source>
</evidence>
<feature type="region of interest" description="Disordered" evidence="9">
    <location>
        <begin position="532"/>
        <end position="568"/>
    </location>
</feature>
<evidence type="ECO:0000256" key="8">
    <source>
        <dbReference type="ARBA" id="ARBA00023170"/>
    </source>
</evidence>
<keyword evidence="6 10" id="KW-0472">Membrane</keyword>
<protein>
    <recommendedName>
        <fullName evidence="12">Interleukin-2 receptor subunit beta N-terminal domain-containing protein</fullName>
    </recommendedName>
</protein>
<keyword evidence="3 10" id="KW-0812">Transmembrane</keyword>
<dbReference type="SUPFAM" id="SSF49265">
    <property type="entry name" value="Fibronectin type III"/>
    <property type="match status" value="1"/>
</dbReference>
<evidence type="ECO:0000259" key="12">
    <source>
        <dbReference type="Pfam" id="PF18707"/>
    </source>
</evidence>
<dbReference type="PANTHER" id="PTHR23037">
    <property type="entry name" value="CYTOKINE RECEPTOR"/>
    <property type="match status" value="1"/>
</dbReference>
<feature type="domain" description="Interleukin-2 receptor subunit beta N-terminal" evidence="12">
    <location>
        <begin position="35"/>
        <end position="124"/>
    </location>
</feature>
<reference evidence="13" key="1">
    <citation type="submission" date="2025-08" db="UniProtKB">
        <authorList>
            <consortium name="Ensembl"/>
        </authorList>
    </citation>
    <scope>IDENTIFICATION</scope>
</reference>
<feature type="compositionally biased region" description="Low complexity" evidence="9">
    <location>
        <begin position="357"/>
        <end position="373"/>
    </location>
</feature>
<reference evidence="13" key="2">
    <citation type="submission" date="2025-09" db="UniProtKB">
        <authorList>
            <consortium name="Ensembl"/>
        </authorList>
    </citation>
    <scope>IDENTIFICATION</scope>
</reference>
<accession>A0A8P4KM01</accession>
<dbReference type="InterPro" id="IPR036116">
    <property type="entry name" value="FN3_sf"/>
</dbReference>
<proteinExistence type="inferred from homology"/>
<evidence type="ECO:0000256" key="5">
    <source>
        <dbReference type="ARBA" id="ARBA00022989"/>
    </source>
</evidence>
<dbReference type="PROSITE" id="PS01355">
    <property type="entry name" value="HEMATOPO_REC_S_F1"/>
    <property type="match status" value="1"/>
</dbReference>
<evidence type="ECO:0000313" key="13">
    <source>
        <dbReference type="Ensembl" id="ENSDLAP00005081049.1"/>
    </source>
</evidence>
<feature type="region of interest" description="Disordered" evidence="9">
    <location>
        <begin position="350"/>
        <end position="506"/>
    </location>
</feature>
<keyword evidence="4 11" id="KW-0732">Signal</keyword>
<keyword evidence="7" id="KW-1015">Disulfide bond</keyword>
<evidence type="ECO:0000313" key="14">
    <source>
        <dbReference type="Proteomes" id="UP000694389"/>
    </source>
</evidence>
<feature type="compositionally biased region" description="Basic and acidic residues" evidence="9">
    <location>
        <begin position="441"/>
        <end position="454"/>
    </location>
</feature>
<dbReference type="InterPro" id="IPR040951">
    <property type="entry name" value="IL2RB_N1"/>
</dbReference>
<name>A0A8P4KM01_DICLA</name>
<feature type="chain" id="PRO_5035942897" description="Interleukin-2 receptor subunit beta N-terminal domain-containing protein" evidence="11">
    <location>
        <begin position="25"/>
        <end position="635"/>
    </location>
</feature>
<organism evidence="13 14">
    <name type="scientific">Dicentrarchus labrax</name>
    <name type="common">European seabass</name>
    <name type="synonym">Morone labrax</name>
    <dbReference type="NCBI Taxonomy" id="13489"/>
    <lineage>
        <taxon>Eukaryota</taxon>
        <taxon>Metazoa</taxon>
        <taxon>Chordata</taxon>
        <taxon>Craniata</taxon>
        <taxon>Vertebrata</taxon>
        <taxon>Euteleostomi</taxon>
        <taxon>Actinopterygii</taxon>
        <taxon>Neopterygii</taxon>
        <taxon>Teleostei</taxon>
        <taxon>Neoteleostei</taxon>
        <taxon>Acanthomorphata</taxon>
        <taxon>Eupercaria</taxon>
        <taxon>Moronidae</taxon>
        <taxon>Dicentrarchus</taxon>
    </lineage>
</organism>
<dbReference type="AlphaFoldDB" id="A0A8P4KM01"/>
<keyword evidence="8" id="KW-0675">Receptor</keyword>
<dbReference type="Pfam" id="PF18707">
    <property type="entry name" value="IL2RB_N1"/>
    <property type="match status" value="1"/>
</dbReference>
<dbReference type="GO" id="GO:0009897">
    <property type="term" value="C:external side of plasma membrane"/>
    <property type="evidence" value="ECO:0007669"/>
    <property type="project" value="TreeGrafter"/>
</dbReference>
<feature type="compositionally biased region" description="Basic and acidic residues" evidence="9">
    <location>
        <begin position="409"/>
        <end position="421"/>
    </location>
</feature>
<feature type="compositionally biased region" description="Basic and acidic residues" evidence="9">
    <location>
        <begin position="494"/>
        <end position="503"/>
    </location>
</feature>
<comment type="subcellular location">
    <subcellularLocation>
        <location evidence="1">Membrane</location>
        <topology evidence="1">Single-pass membrane protein</topology>
    </subcellularLocation>
</comment>
<dbReference type="GO" id="GO:0016064">
    <property type="term" value="P:immunoglobulin mediated immune response"/>
    <property type="evidence" value="ECO:0007669"/>
    <property type="project" value="TreeGrafter"/>
</dbReference>
<sequence length="635" mass="70664">MERKEKTPLSLLFVLLALPHVTLFCPSPPVENDKNLTCYNDYNRNISCVWDSSYVFDHEDTVCTIYVERKGKYNGSCKLEPVDVSRPTLQKCSVIFKSEWKFQTIHNLSVTLDCKPGKQRFTIYYMPSCHIKLNPGPKPTINFTTISWIPQVSEHGVLRSSLYKSQLQWKQEDQSWTDPSVQKKQTHETQCQWDCKAELDPDQLIQDERYEARIRVKIVGNDKYGSTWSDWSPTASWVSPIGKAKPPSSDFAGGPFGIVACMLVVGLCFFICLLIRTDKTTWIYIGKRIRGPPIPDPRYSFLQDVNNWLGPHFTSESFSSFLKPVEIISVEVTSTVDAISPSRPDAALLEKMRSESSNESTSSSFSNPSYSHISPPPPVSSLTAGNLAPCGIDSPYGPVVNQGEGENAEQGKDELRGKEVEITQLLRKGSNISEPMPVISDYEKVEKPQVERSRLQSLDSGMCSGEEISQESLEVDSISVTDSHDEGPEDKEEREEGNTKDFQKLFGGSRGIFDKGSIQVCSGYEQVQKLPADSPELPSLDSCISSGGNEQESQEESLEEVDKSTETTRFLFPPPSSPLACSLPSFSPLPLNFSGAGLSLQPLPSHTLERIALMSASRCMEPSGDGYMPVRQEQS</sequence>
<dbReference type="Proteomes" id="UP000694389">
    <property type="component" value="Unassembled WGS sequence"/>
</dbReference>